<feature type="compositionally biased region" description="Polar residues" evidence="1">
    <location>
        <begin position="875"/>
        <end position="885"/>
    </location>
</feature>
<feature type="region of interest" description="Disordered" evidence="1">
    <location>
        <begin position="870"/>
        <end position="894"/>
    </location>
</feature>
<feature type="compositionally biased region" description="Polar residues" evidence="1">
    <location>
        <begin position="355"/>
        <end position="378"/>
    </location>
</feature>
<feature type="compositionally biased region" description="Basic and acidic residues" evidence="1">
    <location>
        <begin position="71"/>
        <end position="87"/>
    </location>
</feature>
<protein>
    <submittedName>
        <fullName evidence="2">BgTH12-04765</fullName>
    </submittedName>
</protein>
<feature type="compositionally biased region" description="Basic and acidic residues" evidence="1">
    <location>
        <begin position="414"/>
        <end position="427"/>
    </location>
</feature>
<feature type="region of interest" description="Disordered" evidence="1">
    <location>
        <begin position="587"/>
        <end position="803"/>
    </location>
</feature>
<feature type="compositionally biased region" description="Basic and acidic residues" evidence="1">
    <location>
        <begin position="616"/>
        <end position="628"/>
    </location>
</feature>
<evidence type="ECO:0000256" key="1">
    <source>
        <dbReference type="SAM" id="MobiDB-lite"/>
    </source>
</evidence>
<feature type="region of interest" description="Disordered" evidence="1">
    <location>
        <begin position="1028"/>
        <end position="1048"/>
    </location>
</feature>
<organism evidence="2 3">
    <name type="scientific">Blumeria graminis f. sp. triticale</name>
    <dbReference type="NCBI Taxonomy" id="1689686"/>
    <lineage>
        <taxon>Eukaryota</taxon>
        <taxon>Fungi</taxon>
        <taxon>Dikarya</taxon>
        <taxon>Ascomycota</taxon>
        <taxon>Pezizomycotina</taxon>
        <taxon>Leotiomycetes</taxon>
        <taxon>Erysiphales</taxon>
        <taxon>Erysiphaceae</taxon>
        <taxon>Blumeria</taxon>
    </lineage>
</organism>
<feature type="compositionally biased region" description="Polar residues" evidence="1">
    <location>
        <begin position="921"/>
        <end position="937"/>
    </location>
</feature>
<feature type="compositionally biased region" description="Polar residues" evidence="1">
    <location>
        <begin position="516"/>
        <end position="562"/>
    </location>
</feature>
<feature type="compositionally biased region" description="Low complexity" evidence="1">
    <location>
        <begin position="658"/>
        <end position="669"/>
    </location>
</feature>
<proteinExistence type="predicted"/>
<sequence length="1270" mass="138219">MMATEATSNISGIKSSIQGNQRMNIIENSSKYHVASRETDLKRNEAKQFSDLLEPRTLSTNISINGGSDSDTSKAETAKTDGEEKGHIRTTSTIRKPASFKPVSVNKTFLAAKGSTTNLSSKIGDKSLVGSSISQTIPLVGGNSARPRLVAKTGPGLNAVPRTVAAVNGGKAGGAPDASAVWNKNRPAPAPEPKTFTDEELKQQYGIHLATRLQTDDVGKQANWADIDEDDEEWAPNTMEWSDGTKVTLPQSNSAPKDIPQPPPPPPIPEPEENVKFKEKPVSEPLNLKSQGKPLQATNVSSLKPNIFSGRSGLVLKAATEKSTLVPKPPGPPPPTKSPWAPLPPVDKVAPIVSEVSQAQSQPNRYAQKSAQSFTNNPAPAAKEIAADDFSRSWRDSPIAGRELYNAQSGRYEPANDSRKSSSRSDPKSVQPAVLQRPQQENSIETSNTTQNNRAATQDIQPRRTAPSDSGGAPEIIFRRMSRGDVPPIPELLALRKRSQAPGTDGIASPGGLVSSIPQTSQRNNQNQTWQSRAATLASQSSHSRQGQTAPATPISSGNVALNSPADFEDPFEVQKKAMQVKRELAIARRRDEEAKEEAERKERIRIKLASMGLPVEKEQKTSSKEENTIPQVQTPKTSDIDPVQPKKDVQEVPIKANSNNSDSKNQNSLPSTDEPNPVDKLAPSRSSTHQPQKGTSQAQGSQDARSSQSWQGNSTDRFKPWAPTPAQQPTSRNVWGPPTNDRTLGNGTFNSELGRIPEISSHPGPIGPLTSNRVTSHGQHEYGTRPAPIAPPNRRQSQGLPKDSAILSAVVNSGWTSLPNNITEDDARRAKRQELEIIRARESTENILVIDPKPPVVHDTWRQVSMKEDGCRSKIQSSHTTIHNEQPHSWKPQEEPIQKIIFEEHPDAQRLPHDTFTAQPHFSNAWRSSSVSTAPTRGSRFFPNNKDIRFEEQNLPIERPGSPCLPPPTQKGHPVYDGDATNPHVSLPRPLPIVKLPPSKEPEPIKPPKPISFAAIVATPAVPAINRTSSRPTLRPNFPEPTRREPVAGNWQDKINTLIGRKSSVKSNSLAVDSSSKKALEVPQQRCSATVSLPSLALGDLAVDIGSVESKPAAEVCFEEQEMGSLPPVRIPVKPPTAAWDLALPPKPLPKKFAVSQITTAEQYSFTPAITNNSFSLTIKIPGKEESKDVLIYTSRQKSNARRTGTRGGGNSRHSSQQKNRGRDSSDNYQPTNNIEHLVISPGSSATIRGRGRGYRNNWKRNHMTPVHT</sequence>
<feature type="compositionally biased region" description="Polar residues" evidence="1">
    <location>
        <begin position="685"/>
        <end position="716"/>
    </location>
</feature>
<dbReference type="EMBL" id="CAJHIT010000001">
    <property type="protein sequence ID" value="CAD6499113.1"/>
    <property type="molecule type" value="Genomic_DNA"/>
</dbReference>
<feature type="compositionally biased region" description="Polar residues" evidence="1">
    <location>
        <begin position="629"/>
        <end position="638"/>
    </location>
</feature>
<feature type="compositionally biased region" description="Polar residues" evidence="1">
    <location>
        <begin position="437"/>
        <end position="460"/>
    </location>
</feature>
<feature type="region of interest" description="Disordered" evidence="1">
    <location>
        <begin position="59"/>
        <end position="92"/>
    </location>
</feature>
<reference evidence="2" key="1">
    <citation type="submission" date="2020-10" db="EMBL/GenBank/DDBJ databases">
        <authorList>
            <person name="Muller C M."/>
        </authorList>
    </citation>
    <scope>NUCLEOTIDE SEQUENCE</scope>
    <source>
        <strain evidence="2">THUN-12</strain>
    </source>
</reference>
<feature type="region of interest" description="Disordered" evidence="1">
    <location>
        <begin position="1191"/>
        <end position="1270"/>
    </location>
</feature>
<feature type="compositionally biased region" description="Basic residues" evidence="1">
    <location>
        <begin position="1251"/>
        <end position="1264"/>
    </location>
</feature>
<evidence type="ECO:0000313" key="2">
    <source>
        <dbReference type="EMBL" id="CAD6499113.1"/>
    </source>
</evidence>
<comment type="caution">
    <text evidence="2">The sequence shown here is derived from an EMBL/GenBank/DDBJ whole genome shotgun (WGS) entry which is preliminary data.</text>
</comment>
<name>A0A9W4CUQ8_BLUGR</name>
<gene>
    <name evidence="2" type="ORF">BGTH12_LOCUS471</name>
</gene>
<feature type="compositionally biased region" description="Basic and acidic residues" evidence="1">
    <location>
        <begin position="273"/>
        <end position="282"/>
    </location>
</feature>
<feature type="compositionally biased region" description="Pro residues" evidence="1">
    <location>
        <begin position="259"/>
        <end position="269"/>
    </location>
</feature>
<accession>A0A9W4CUQ8</accession>
<dbReference type="Proteomes" id="UP000683417">
    <property type="component" value="Unassembled WGS sequence"/>
</dbReference>
<feature type="compositionally biased region" description="Basic and acidic residues" evidence="1">
    <location>
        <begin position="587"/>
        <end position="603"/>
    </location>
</feature>
<feature type="compositionally biased region" description="Polar residues" evidence="1">
    <location>
        <begin position="741"/>
        <end position="752"/>
    </location>
</feature>
<feature type="region of interest" description="Disordered" evidence="1">
    <location>
        <begin position="226"/>
        <end position="307"/>
    </location>
</feature>
<feature type="compositionally biased region" description="Basic and acidic residues" evidence="1">
    <location>
        <begin position="385"/>
        <end position="395"/>
    </location>
</feature>
<feature type="region of interest" description="Disordered" evidence="1">
    <location>
        <begin position="921"/>
        <end position="1009"/>
    </location>
</feature>
<feature type="compositionally biased region" description="Polar residues" evidence="1">
    <location>
        <begin position="59"/>
        <end position="70"/>
    </location>
</feature>
<dbReference type="AlphaFoldDB" id="A0A9W4CUQ8"/>
<evidence type="ECO:0000313" key="3">
    <source>
        <dbReference type="Proteomes" id="UP000683417"/>
    </source>
</evidence>
<feature type="compositionally biased region" description="Pro residues" evidence="1">
    <location>
        <begin position="327"/>
        <end position="345"/>
    </location>
</feature>
<feature type="region of interest" description="Disordered" evidence="1">
    <location>
        <begin position="320"/>
        <end position="568"/>
    </location>
</feature>